<evidence type="ECO:0000256" key="7">
    <source>
        <dbReference type="ARBA" id="ARBA00051538"/>
    </source>
</evidence>
<keyword evidence="2" id="KW-0963">Cytoplasm</keyword>
<dbReference type="FunFam" id="3.30.70.3550:FF:000001">
    <property type="entry name" value="Leucyl/phenylalanyl-tRNA--protein transferase"/>
    <property type="match status" value="1"/>
</dbReference>
<name>A0A2P6ATI4_9GAMM</name>
<feature type="non-terminal residue" evidence="15">
    <location>
        <position position="86"/>
    </location>
</feature>
<evidence type="ECO:0000256" key="14">
    <source>
        <dbReference type="ARBA" id="ARBA00083640"/>
    </source>
</evidence>
<keyword evidence="4" id="KW-0012">Acyltransferase</keyword>
<evidence type="ECO:0000256" key="5">
    <source>
        <dbReference type="ARBA" id="ARBA00050607"/>
    </source>
</evidence>
<dbReference type="PANTHER" id="PTHR30098">
    <property type="entry name" value="LEUCYL/PHENYLALANYL-TRNA--PROTEIN TRANSFERASE"/>
    <property type="match status" value="1"/>
</dbReference>
<comment type="catalytic activity">
    <reaction evidence="7">
        <text>N-terminal L-lysyl-[protein] + L-leucyl-tRNA(Leu) = N-terminal L-leucyl-L-lysyl-[protein] + tRNA(Leu) + H(+)</text>
        <dbReference type="Rhea" id="RHEA:12340"/>
        <dbReference type="Rhea" id="RHEA-COMP:9613"/>
        <dbReference type="Rhea" id="RHEA-COMP:9622"/>
        <dbReference type="Rhea" id="RHEA-COMP:12670"/>
        <dbReference type="Rhea" id="RHEA-COMP:12671"/>
        <dbReference type="ChEBI" id="CHEBI:15378"/>
        <dbReference type="ChEBI" id="CHEBI:65249"/>
        <dbReference type="ChEBI" id="CHEBI:78442"/>
        <dbReference type="ChEBI" id="CHEBI:78494"/>
        <dbReference type="ChEBI" id="CHEBI:133043"/>
        <dbReference type="EC" id="2.3.2.6"/>
    </reaction>
</comment>
<evidence type="ECO:0000256" key="10">
    <source>
        <dbReference type="ARBA" id="ARBA00066767"/>
    </source>
</evidence>
<dbReference type="Gene3D" id="3.30.70.3550">
    <property type="entry name" value="Leucyl/phenylalanyl-tRNA-protein transferase, N-terminal domain"/>
    <property type="match status" value="1"/>
</dbReference>
<protein>
    <recommendedName>
        <fullName evidence="11">Leucyl/phenylalanyl-tRNA--protein transferase</fullName>
        <ecNumber evidence="10">2.3.2.6</ecNumber>
    </recommendedName>
    <alternativeName>
        <fullName evidence="12">L/F-transferase</fullName>
    </alternativeName>
    <alternativeName>
        <fullName evidence="13">Leucyltransferase</fullName>
    </alternativeName>
    <alternativeName>
        <fullName evidence="14">Phenyalanyltransferase</fullName>
    </alternativeName>
</protein>
<dbReference type="Pfam" id="PF03588">
    <property type="entry name" value="Leu_Phe_trans"/>
    <property type="match status" value="1"/>
</dbReference>
<comment type="caution">
    <text evidence="15">The sequence shown here is derived from an EMBL/GenBank/DDBJ whole genome shotgun (WGS) entry which is preliminary data.</text>
</comment>
<dbReference type="GO" id="GO:0005737">
    <property type="term" value="C:cytoplasm"/>
    <property type="evidence" value="ECO:0007669"/>
    <property type="project" value="UniProtKB-SubCell"/>
</dbReference>
<evidence type="ECO:0000313" key="16">
    <source>
        <dbReference type="Proteomes" id="UP000243900"/>
    </source>
</evidence>
<accession>A0A2P6ATI4</accession>
<comment type="catalytic activity">
    <reaction evidence="5">
        <text>L-phenylalanyl-tRNA(Phe) + an N-terminal L-alpha-aminoacyl-[protein] = an N-terminal L-phenylalanyl-L-alpha-aminoacyl-[protein] + tRNA(Phe)</text>
        <dbReference type="Rhea" id="RHEA:43632"/>
        <dbReference type="Rhea" id="RHEA-COMP:9668"/>
        <dbReference type="Rhea" id="RHEA-COMP:9699"/>
        <dbReference type="Rhea" id="RHEA-COMP:10636"/>
        <dbReference type="Rhea" id="RHEA-COMP:10637"/>
        <dbReference type="ChEBI" id="CHEBI:78442"/>
        <dbReference type="ChEBI" id="CHEBI:78531"/>
        <dbReference type="ChEBI" id="CHEBI:78597"/>
        <dbReference type="ChEBI" id="CHEBI:83561"/>
        <dbReference type="EC" id="2.3.2.6"/>
    </reaction>
</comment>
<evidence type="ECO:0000256" key="2">
    <source>
        <dbReference type="ARBA" id="ARBA00022490"/>
    </source>
</evidence>
<dbReference type="EC" id="2.3.2.6" evidence="10"/>
<comment type="function">
    <text evidence="8">Functions in the N-end rule pathway of protein degradation where it conjugates Leu, Phe and, less efficiently, Met from aminoacyl-tRNAs to the N-termini of proteins containing an N-terminal arginine or lysine.</text>
</comment>
<comment type="similarity">
    <text evidence="9">Belongs to the L/F-transferase family.</text>
</comment>
<dbReference type="Proteomes" id="UP000243900">
    <property type="component" value="Unassembled WGS sequence"/>
</dbReference>
<comment type="subcellular location">
    <subcellularLocation>
        <location evidence="1">Cytoplasm</location>
    </subcellularLocation>
</comment>
<comment type="catalytic activity">
    <reaction evidence="6">
        <text>N-terminal L-arginyl-[protein] + L-leucyl-tRNA(Leu) = N-terminal L-leucyl-L-arginyl-[protein] + tRNA(Leu) + H(+)</text>
        <dbReference type="Rhea" id="RHEA:50416"/>
        <dbReference type="Rhea" id="RHEA-COMP:9613"/>
        <dbReference type="Rhea" id="RHEA-COMP:9622"/>
        <dbReference type="Rhea" id="RHEA-COMP:12672"/>
        <dbReference type="Rhea" id="RHEA-COMP:12673"/>
        <dbReference type="ChEBI" id="CHEBI:15378"/>
        <dbReference type="ChEBI" id="CHEBI:64719"/>
        <dbReference type="ChEBI" id="CHEBI:78442"/>
        <dbReference type="ChEBI" id="CHEBI:78494"/>
        <dbReference type="ChEBI" id="CHEBI:133044"/>
        <dbReference type="EC" id="2.3.2.6"/>
    </reaction>
</comment>
<dbReference type="SUPFAM" id="SSF55729">
    <property type="entry name" value="Acyl-CoA N-acyltransferases (Nat)"/>
    <property type="match status" value="1"/>
</dbReference>
<dbReference type="PANTHER" id="PTHR30098:SF2">
    <property type="entry name" value="LEUCYL_PHENYLALANYL-TRNA--PROTEIN TRANSFERASE"/>
    <property type="match status" value="1"/>
</dbReference>
<dbReference type="GO" id="GO:0008914">
    <property type="term" value="F:leucyl-tRNA--protein transferase activity"/>
    <property type="evidence" value="ECO:0007669"/>
    <property type="project" value="UniProtKB-EC"/>
</dbReference>
<evidence type="ECO:0000256" key="3">
    <source>
        <dbReference type="ARBA" id="ARBA00022679"/>
    </source>
</evidence>
<keyword evidence="16" id="KW-1185">Reference proteome</keyword>
<dbReference type="InterPro" id="IPR016181">
    <property type="entry name" value="Acyl_CoA_acyltransferase"/>
</dbReference>
<organism evidence="15 16">
    <name type="scientific">Amnimonas aquatica</name>
    <dbReference type="NCBI Taxonomy" id="2094561"/>
    <lineage>
        <taxon>Bacteria</taxon>
        <taxon>Pseudomonadati</taxon>
        <taxon>Pseudomonadota</taxon>
        <taxon>Gammaproteobacteria</taxon>
        <taxon>Moraxellales</taxon>
        <taxon>Moraxellaceae</taxon>
        <taxon>Amnimonas</taxon>
    </lineage>
</organism>
<evidence type="ECO:0000256" key="12">
    <source>
        <dbReference type="ARBA" id="ARBA00077136"/>
    </source>
</evidence>
<evidence type="ECO:0000313" key="15">
    <source>
        <dbReference type="EMBL" id="PQA47967.1"/>
    </source>
</evidence>
<evidence type="ECO:0000256" key="9">
    <source>
        <dbReference type="ARBA" id="ARBA00061535"/>
    </source>
</evidence>
<dbReference type="InterPro" id="IPR004616">
    <property type="entry name" value="Leu/Phe-tRNA_Trfase"/>
</dbReference>
<dbReference type="InterPro" id="IPR042221">
    <property type="entry name" value="Leu/Phe-tRNA_Trfase_N"/>
</dbReference>
<evidence type="ECO:0000256" key="13">
    <source>
        <dbReference type="ARBA" id="ARBA00077165"/>
    </source>
</evidence>
<dbReference type="EMBL" id="PTQZ01000055">
    <property type="protein sequence ID" value="PQA47967.1"/>
    <property type="molecule type" value="Genomic_DNA"/>
</dbReference>
<reference evidence="16" key="1">
    <citation type="submission" date="2018-02" db="EMBL/GenBank/DDBJ databases">
        <title>Genome sequencing of Solimonas sp. HR-BB.</title>
        <authorList>
            <person name="Lee Y."/>
            <person name="Jeon C.O."/>
        </authorList>
    </citation>
    <scope>NUCLEOTIDE SEQUENCE [LARGE SCALE GENOMIC DNA]</scope>
    <source>
        <strain evidence="16">HR-E</strain>
    </source>
</reference>
<dbReference type="AlphaFoldDB" id="A0A2P6ATI4"/>
<gene>
    <name evidence="15" type="ORF">C5O18_03745</name>
</gene>
<proteinExistence type="inferred from homology"/>
<evidence type="ECO:0000256" key="8">
    <source>
        <dbReference type="ARBA" id="ARBA00054043"/>
    </source>
</evidence>
<evidence type="ECO:0000256" key="11">
    <source>
        <dbReference type="ARBA" id="ARBA00074372"/>
    </source>
</evidence>
<evidence type="ECO:0000256" key="4">
    <source>
        <dbReference type="ARBA" id="ARBA00023315"/>
    </source>
</evidence>
<evidence type="ECO:0000256" key="6">
    <source>
        <dbReference type="ARBA" id="ARBA00050652"/>
    </source>
</evidence>
<evidence type="ECO:0000256" key="1">
    <source>
        <dbReference type="ARBA" id="ARBA00004496"/>
    </source>
</evidence>
<dbReference type="GO" id="GO:0030163">
    <property type="term" value="P:protein catabolic process"/>
    <property type="evidence" value="ECO:0007669"/>
    <property type="project" value="InterPro"/>
</dbReference>
<keyword evidence="3 15" id="KW-0808">Transferase</keyword>
<sequence length="86" mass="9673">MLPWLEADDAFPDPRDALADPPGLLAAGGDLSPGRLLTAYRAGIFPWFSDDQPILWWSPDPRCVIAPDDFRPSRSLRQQLRRGGWQ</sequence>